<dbReference type="InParanoid" id="B8CFM5"/>
<dbReference type="Pfam" id="PF00488">
    <property type="entry name" value="MutS_V"/>
    <property type="match status" value="1"/>
</dbReference>
<dbReference type="InterPro" id="IPR017261">
    <property type="entry name" value="DNA_mismatch_repair_MutS/MSH"/>
</dbReference>
<dbReference type="PaxDb" id="35128-Thaps264816"/>
<gene>
    <name evidence="6" type="ORF">THAPSDRAFT_264816</name>
</gene>
<keyword evidence="7" id="KW-1185">Reference proteome</keyword>
<dbReference type="GO" id="GO:0043504">
    <property type="term" value="P:mitochondrial DNA repair"/>
    <property type="evidence" value="ECO:0000318"/>
    <property type="project" value="GO_Central"/>
</dbReference>
<reference evidence="6 7" key="1">
    <citation type="journal article" date="2004" name="Science">
        <title>The genome of the diatom Thalassiosira pseudonana: ecology, evolution, and metabolism.</title>
        <authorList>
            <person name="Armbrust E.V."/>
            <person name="Berges J.A."/>
            <person name="Bowler C."/>
            <person name="Green B.R."/>
            <person name="Martinez D."/>
            <person name="Putnam N.H."/>
            <person name="Zhou S."/>
            <person name="Allen A.E."/>
            <person name="Apt K.E."/>
            <person name="Bechner M."/>
            <person name="Brzezinski M.A."/>
            <person name="Chaal B.K."/>
            <person name="Chiovitti A."/>
            <person name="Davis A.K."/>
            <person name="Demarest M.S."/>
            <person name="Detter J.C."/>
            <person name="Glavina T."/>
            <person name="Goodstein D."/>
            <person name="Hadi M.Z."/>
            <person name="Hellsten U."/>
            <person name="Hildebrand M."/>
            <person name="Jenkins B.D."/>
            <person name="Jurka J."/>
            <person name="Kapitonov V.V."/>
            <person name="Kroger N."/>
            <person name="Lau W.W."/>
            <person name="Lane T.W."/>
            <person name="Larimer F.W."/>
            <person name="Lippmeier J.C."/>
            <person name="Lucas S."/>
            <person name="Medina M."/>
            <person name="Montsant A."/>
            <person name="Obornik M."/>
            <person name="Parker M.S."/>
            <person name="Palenik B."/>
            <person name="Pazour G.J."/>
            <person name="Richardson P.M."/>
            <person name="Rynearson T.A."/>
            <person name="Saito M.A."/>
            <person name="Schwartz D.C."/>
            <person name="Thamatrakoln K."/>
            <person name="Valentin K."/>
            <person name="Vardi A."/>
            <person name="Wilkerson F.P."/>
            <person name="Rokhsar D.S."/>
        </authorList>
    </citation>
    <scope>NUCLEOTIDE SEQUENCE [LARGE SCALE GENOMIC DNA]</scope>
    <source>
        <strain evidence="6 7">CCMP1335</strain>
    </source>
</reference>
<evidence type="ECO:0000259" key="5">
    <source>
        <dbReference type="SMART" id="SM00534"/>
    </source>
</evidence>
<dbReference type="KEGG" id="tps:THAPSDRAFT_264816"/>
<sequence length="963" mass="104712">LNFVRTQKALYFPDTVLLVRVGDFYESYGVDAVLLVEHCGLNPMASKARAGCPWRNVQATLDGLTNAGFRVAVVEANIAGGSKGSRLKTRYLAQVVSSANPTYMHGLVLNDNDSATDDSPSVRRSYVGVIETNRGYTLVEVSAEERTAMISERLTAEAVSCRLAAYPPADPLFYVPPSDDVHNGRRSDRLPFLPWRQSAASISPQIPWQNCGYQMGRKVRVKTLPQSLVVSPSPGLSDVARAKQTIVSAFLPSLPLHLETATQLGLMGDPAIPPLISSLLPDSAPSSTRRFLRRWLLIPPPPDIADSMSQLVRVLKEDSTALPSLNAPTLTGKVTSLIRAGQASAAVYRDILSALDSSSELLFLDDRDTGVEAGSSLINPLLRILEYDTGLDVVSTHTMEDDELQNVDTDNQSESISYFGDVVPFAFYERNELIWRGRVKPAALEQSHSVPEAARKLAEAIAVNFWGIETLIYDEKGDIDLSDAKETKSPIVQDIFNNIIAIRAKPSWATKSSDYYHPRDRNGKILKTRYTTERVDLAVSEYVDACDNARKEVMSVLTRLSYKLVDGDHLSSILQASHLNLILSTAANHAASSNAKGWNTAKIYDESGDDSAGHFESVWPYWMDRTNSVPNTFEFDGLFLLTAPNMSGKSTLMRSTAAAALLIASGLCAPVGKGSFIRRFDSLFVRGASADVPTEDKSAFGSEMGDVACILRSCGNRSLVFVDEIGRGTSPTDGTSLAGAILENMAERGMSGMFATHLHGILNIPYSSDASSRIRKKRMAICEDNDGQLKWTYTLEEGECTNSLALLTAAKFGLPESILKRAEELKGVEYDIGSTPSFQYLRSTTPTTNFDRATAILEEVVGQGTASVHIPPSFMAPPSFEGSSCVYILKIGGESNNSMYYVGETDSLARRLSQHRAKGDQWSSLSAVAIQIEGGKTSARNIESLVIQRLAKSGFNLASVADG</sequence>
<dbReference type="STRING" id="35128.B8CFM5"/>
<accession>B8CFM5</accession>
<dbReference type="SMART" id="SM00534">
    <property type="entry name" value="MUTSac"/>
    <property type="match status" value="1"/>
</dbReference>
<reference evidence="6 7" key="2">
    <citation type="journal article" date="2008" name="Nature">
        <title>The Phaeodactylum genome reveals the evolutionary history of diatom genomes.</title>
        <authorList>
            <person name="Bowler C."/>
            <person name="Allen A.E."/>
            <person name="Badger J.H."/>
            <person name="Grimwood J."/>
            <person name="Jabbari K."/>
            <person name="Kuo A."/>
            <person name="Maheswari U."/>
            <person name="Martens C."/>
            <person name="Maumus F."/>
            <person name="Otillar R.P."/>
            <person name="Rayko E."/>
            <person name="Salamov A."/>
            <person name="Vandepoele K."/>
            <person name="Beszteri B."/>
            <person name="Gruber A."/>
            <person name="Heijde M."/>
            <person name="Katinka M."/>
            <person name="Mock T."/>
            <person name="Valentin K."/>
            <person name="Verret F."/>
            <person name="Berges J.A."/>
            <person name="Brownlee C."/>
            <person name="Cadoret J.P."/>
            <person name="Chiovitti A."/>
            <person name="Choi C.J."/>
            <person name="Coesel S."/>
            <person name="De Martino A."/>
            <person name="Detter J.C."/>
            <person name="Durkin C."/>
            <person name="Falciatore A."/>
            <person name="Fournet J."/>
            <person name="Haruta M."/>
            <person name="Huysman M.J."/>
            <person name="Jenkins B.D."/>
            <person name="Jiroutova K."/>
            <person name="Jorgensen R.E."/>
            <person name="Joubert Y."/>
            <person name="Kaplan A."/>
            <person name="Kroger N."/>
            <person name="Kroth P.G."/>
            <person name="La Roche J."/>
            <person name="Lindquist E."/>
            <person name="Lommer M."/>
            <person name="Martin-Jezequel V."/>
            <person name="Lopez P.J."/>
            <person name="Lucas S."/>
            <person name="Mangogna M."/>
            <person name="McGinnis K."/>
            <person name="Medlin L.K."/>
            <person name="Montsant A."/>
            <person name="Oudot-Le Secq M.P."/>
            <person name="Napoli C."/>
            <person name="Obornik M."/>
            <person name="Parker M.S."/>
            <person name="Petit J.L."/>
            <person name="Porcel B.M."/>
            <person name="Poulsen N."/>
            <person name="Robison M."/>
            <person name="Rychlewski L."/>
            <person name="Rynearson T.A."/>
            <person name="Schmutz J."/>
            <person name="Shapiro H."/>
            <person name="Siaut M."/>
            <person name="Stanley M."/>
            <person name="Sussman M.R."/>
            <person name="Taylor A.R."/>
            <person name="Vardi A."/>
            <person name="von Dassow P."/>
            <person name="Vyverman W."/>
            <person name="Willis A."/>
            <person name="Wyrwicz L.S."/>
            <person name="Rokhsar D.S."/>
            <person name="Weissenbach J."/>
            <person name="Armbrust E.V."/>
            <person name="Green B.R."/>
            <person name="Van de Peer Y."/>
            <person name="Grigoriev I.V."/>
        </authorList>
    </citation>
    <scope>NUCLEOTIDE SEQUENCE [LARGE SCALE GENOMIC DNA]</scope>
    <source>
        <strain evidence="6 7">CCMP1335</strain>
    </source>
</reference>
<evidence type="ECO:0000256" key="1">
    <source>
        <dbReference type="ARBA" id="ARBA00022741"/>
    </source>
</evidence>
<evidence type="ECO:0000313" key="6">
    <source>
        <dbReference type="EMBL" id="EED87654.1"/>
    </source>
</evidence>
<dbReference type="InterPro" id="IPR000305">
    <property type="entry name" value="GIY-YIG_endonuc"/>
</dbReference>
<dbReference type="GO" id="GO:0003690">
    <property type="term" value="F:double-stranded DNA binding"/>
    <property type="evidence" value="ECO:0000318"/>
    <property type="project" value="GO_Central"/>
</dbReference>
<dbReference type="SUPFAM" id="SSF52540">
    <property type="entry name" value="P-loop containing nucleoside triphosphate hydrolases"/>
    <property type="match status" value="1"/>
</dbReference>
<feature type="non-terminal residue" evidence="6">
    <location>
        <position position="963"/>
    </location>
</feature>
<proteinExistence type="predicted"/>
<keyword evidence="3" id="KW-0067">ATP-binding</keyword>
<dbReference type="PANTHER" id="PTHR48448:SF1">
    <property type="entry name" value="MUTL PROTEIN ISOFORM 1"/>
    <property type="match status" value="1"/>
</dbReference>
<dbReference type="OMA" id="LMGSITC"/>
<dbReference type="GO" id="GO:0005739">
    <property type="term" value="C:mitochondrion"/>
    <property type="evidence" value="ECO:0000318"/>
    <property type="project" value="GO_Central"/>
</dbReference>
<dbReference type="Proteomes" id="UP000001449">
    <property type="component" value="Chromosome 22"/>
</dbReference>
<dbReference type="CDD" id="cd10438">
    <property type="entry name" value="GIY-YIG_MSH"/>
    <property type="match status" value="1"/>
</dbReference>
<feature type="domain" description="DNA mismatch repair proteins mutS family" evidence="5">
    <location>
        <begin position="636"/>
        <end position="827"/>
    </location>
</feature>
<protein>
    <submittedName>
        <fullName evidence="6">Mismatch repair protein MutS</fullName>
    </submittedName>
</protein>
<dbReference type="eggNOG" id="KOG0217">
    <property type="taxonomic scope" value="Eukaryota"/>
</dbReference>
<dbReference type="EMBL" id="CM000653">
    <property type="protein sequence ID" value="EED87654.1"/>
    <property type="molecule type" value="Genomic_DNA"/>
</dbReference>
<dbReference type="InterPro" id="IPR000432">
    <property type="entry name" value="DNA_mismatch_repair_MutS_C"/>
</dbReference>
<name>B8CFM5_THAPS</name>
<feature type="non-terminal residue" evidence="6">
    <location>
        <position position="1"/>
    </location>
</feature>
<keyword evidence="4" id="KW-0238">DNA-binding</keyword>
<dbReference type="GO" id="GO:0005634">
    <property type="term" value="C:nucleus"/>
    <property type="evidence" value="ECO:0000318"/>
    <property type="project" value="GO_Central"/>
</dbReference>
<keyword evidence="2" id="KW-0227">DNA damage</keyword>
<evidence type="ECO:0000256" key="3">
    <source>
        <dbReference type="ARBA" id="ARBA00022840"/>
    </source>
</evidence>
<evidence type="ECO:0000256" key="4">
    <source>
        <dbReference type="ARBA" id="ARBA00023125"/>
    </source>
</evidence>
<dbReference type="AlphaFoldDB" id="B8CFM5"/>
<dbReference type="InterPro" id="IPR027417">
    <property type="entry name" value="P-loop_NTPase"/>
</dbReference>
<dbReference type="Pfam" id="PF01624">
    <property type="entry name" value="MutS_I"/>
    <property type="match status" value="1"/>
</dbReference>
<dbReference type="RefSeq" id="XP_002294874.1">
    <property type="nucleotide sequence ID" value="XM_002294838.1"/>
</dbReference>
<dbReference type="HOGENOM" id="CLU_002472_6_0_1"/>
<evidence type="ECO:0000313" key="7">
    <source>
        <dbReference type="Proteomes" id="UP000001449"/>
    </source>
</evidence>
<dbReference type="GO" id="GO:0030983">
    <property type="term" value="F:mismatched DNA binding"/>
    <property type="evidence" value="ECO:0007669"/>
    <property type="project" value="InterPro"/>
</dbReference>
<dbReference type="GO" id="GO:0005524">
    <property type="term" value="F:ATP binding"/>
    <property type="evidence" value="ECO:0007669"/>
    <property type="project" value="UniProtKB-KW"/>
</dbReference>
<organism evidence="6 7">
    <name type="scientific">Thalassiosira pseudonana</name>
    <name type="common">Marine diatom</name>
    <name type="synonym">Cyclotella nana</name>
    <dbReference type="NCBI Taxonomy" id="35128"/>
    <lineage>
        <taxon>Eukaryota</taxon>
        <taxon>Sar</taxon>
        <taxon>Stramenopiles</taxon>
        <taxon>Ochrophyta</taxon>
        <taxon>Bacillariophyta</taxon>
        <taxon>Coscinodiscophyceae</taxon>
        <taxon>Thalassiosirophycidae</taxon>
        <taxon>Thalassiosirales</taxon>
        <taxon>Thalassiosiraceae</taxon>
        <taxon>Thalassiosira</taxon>
    </lineage>
</organism>
<dbReference type="GeneID" id="7442847"/>
<dbReference type="PANTHER" id="PTHR48448">
    <property type="entry name" value="MUTL PROTEIN ISOFORM 1"/>
    <property type="match status" value="1"/>
</dbReference>
<dbReference type="InterPro" id="IPR007695">
    <property type="entry name" value="DNA_mismatch_repair_MutS-lik_N"/>
</dbReference>
<dbReference type="InterPro" id="IPR053276">
    <property type="entry name" value="MtDNA_mismatch_repair_MutS"/>
</dbReference>
<dbReference type="SUPFAM" id="SSF55271">
    <property type="entry name" value="DNA repair protein MutS, domain I"/>
    <property type="match status" value="1"/>
</dbReference>
<dbReference type="GO" id="GO:0006298">
    <property type="term" value="P:mismatch repair"/>
    <property type="evidence" value="ECO:0007669"/>
    <property type="project" value="InterPro"/>
</dbReference>
<dbReference type="Gene3D" id="3.40.1170.10">
    <property type="entry name" value="DNA repair protein MutS, domain I"/>
    <property type="match status" value="1"/>
</dbReference>
<dbReference type="Pfam" id="PF01541">
    <property type="entry name" value="GIY-YIG"/>
    <property type="match status" value="1"/>
</dbReference>
<keyword evidence="1" id="KW-0547">Nucleotide-binding</keyword>
<dbReference type="Gene3D" id="3.40.50.300">
    <property type="entry name" value="P-loop containing nucleotide triphosphate hydrolases"/>
    <property type="match status" value="1"/>
</dbReference>
<dbReference type="PIRSF" id="PIRSF037677">
    <property type="entry name" value="DNA_mis_repair_Msh6"/>
    <property type="match status" value="1"/>
</dbReference>
<dbReference type="InterPro" id="IPR016151">
    <property type="entry name" value="DNA_mismatch_repair_MutS_N"/>
</dbReference>
<evidence type="ECO:0000256" key="2">
    <source>
        <dbReference type="ARBA" id="ARBA00022763"/>
    </source>
</evidence>